<name>A0AAD7WYV7_9TELE</name>
<accession>A0AAD7WYV7</accession>
<gene>
    <name evidence="2" type="ORF">AAFF_G00066580</name>
</gene>
<evidence type="ECO:0000256" key="1">
    <source>
        <dbReference type="SAM" id="MobiDB-lite"/>
    </source>
</evidence>
<feature type="region of interest" description="Disordered" evidence="1">
    <location>
        <begin position="133"/>
        <end position="152"/>
    </location>
</feature>
<keyword evidence="3" id="KW-1185">Reference proteome</keyword>
<dbReference type="Proteomes" id="UP001221898">
    <property type="component" value="Unassembled WGS sequence"/>
</dbReference>
<proteinExistence type="predicted"/>
<feature type="region of interest" description="Disordered" evidence="1">
    <location>
        <begin position="37"/>
        <end position="62"/>
    </location>
</feature>
<sequence>MADVRPGARDSDAVLLRLFPFTHWTLFPPEGWAELKSGLSGNTRAPPPPAQRNVGRPKAYSSPHGNGFAHFAWAAINPSQPSHCRAQQCHPCANQLFLAVCPAVQSPTTPTPHASQLSLAVPCRPHPQTPVPGTLLPTAGPNGETGPDKMSGEISRCKRAVHMKRRPFELSPQHIIIITRDGGLEIRARARRRHAG</sequence>
<dbReference type="AlphaFoldDB" id="A0AAD7WYV7"/>
<reference evidence="2" key="1">
    <citation type="journal article" date="2023" name="Science">
        <title>Genome structures resolve the early diversification of teleost fishes.</title>
        <authorList>
            <person name="Parey E."/>
            <person name="Louis A."/>
            <person name="Montfort J."/>
            <person name="Bouchez O."/>
            <person name="Roques C."/>
            <person name="Iampietro C."/>
            <person name="Lluch J."/>
            <person name="Castinel A."/>
            <person name="Donnadieu C."/>
            <person name="Desvignes T."/>
            <person name="Floi Bucao C."/>
            <person name="Jouanno E."/>
            <person name="Wen M."/>
            <person name="Mejri S."/>
            <person name="Dirks R."/>
            <person name="Jansen H."/>
            <person name="Henkel C."/>
            <person name="Chen W.J."/>
            <person name="Zahm M."/>
            <person name="Cabau C."/>
            <person name="Klopp C."/>
            <person name="Thompson A.W."/>
            <person name="Robinson-Rechavi M."/>
            <person name="Braasch I."/>
            <person name="Lecointre G."/>
            <person name="Bobe J."/>
            <person name="Postlethwait J.H."/>
            <person name="Berthelot C."/>
            <person name="Roest Crollius H."/>
            <person name="Guiguen Y."/>
        </authorList>
    </citation>
    <scope>NUCLEOTIDE SEQUENCE</scope>
    <source>
        <strain evidence="2">NC1722</strain>
    </source>
</reference>
<evidence type="ECO:0000313" key="3">
    <source>
        <dbReference type="Proteomes" id="UP001221898"/>
    </source>
</evidence>
<comment type="caution">
    <text evidence="2">The sequence shown here is derived from an EMBL/GenBank/DDBJ whole genome shotgun (WGS) entry which is preliminary data.</text>
</comment>
<dbReference type="EMBL" id="JAINUG010000014">
    <property type="protein sequence ID" value="KAJ8414060.1"/>
    <property type="molecule type" value="Genomic_DNA"/>
</dbReference>
<protein>
    <submittedName>
        <fullName evidence="2">Uncharacterized protein</fullName>
    </submittedName>
</protein>
<organism evidence="2 3">
    <name type="scientific">Aldrovandia affinis</name>
    <dbReference type="NCBI Taxonomy" id="143900"/>
    <lineage>
        <taxon>Eukaryota</taxon>
        <taxon>Metazoa</taxon>
        <taxon>Chordata</taxon>
        <taxon>Craniata</taxon>
        <taxon>Vertebrata</taxon>
        <taxon>Euteleostomi</taxon>
        <taxon>Actinopterygii</taxon>
        <taxon>Neopterygii</taxon>
        <taxon>Teleostei</taxon>
        <taxon>Notacanthiformes</taxon>
        <taxon>Halosauridae</taxon>
        <taxon>Aldrovandia</taxon>
    </lineage>
</organism>
<evidence type="ECO:0000313" key="2">
    <source>
        <dbReference type="EMBL" id="KAJ8414060.1"/>
    </source>
</evidence>